<reference evidence="3" key="1">
    <citation type="submission" date="2010-05" db="EMBL/GenBank/DDBJ databases">
        <title>The genome sequence of Magnaporthe poae strain ATCC 64411.</title>
        <authorList>
            <person name="Ma L.-J."/>
            <person name="Dead R."/>
            <person name="Young S."/>
            <person name="Zeng Q."/>
            <person name="Koehrsen M."/>
            <person name="Alvarado L."/>
            <person name="Berlin A."/>
            <person name="Chapman S.B."/>
            <person name="Chen Z."/>
            <person name="Freedman E."/>
            <person name="Gellesch M."/>
            <person name="Goldberg J."/>
            <person name="Griggs A."/>
            <person name="Gujja S."/>
            <person name="Heilman E.R."/>
            <person name="Heiman D."/>
            <person name="Hepburn T."/>
            <person name="Howarth C."/>
            <person name="Jen D."/>
            <person name="Larson L."/>
            <person name="Mehta T."/>
            <person name="Neiman D."/>
            <person name="Pearson M."/>
            <person name="Roberts A."/>
            <person name="Saif S."/>
            <person name="Shea T."/>
            <person name="Shenoy N."/>
            <person name="Sisk P."/>
            <person name="Stolte C."/>
            <person name="Sykes S."/>
            <person name="Walk T."/>
            <person name="White J."/>
            <person name="Yandava C."/>
            <person name="Haas B."/>
            <person name="Nusbaum C."/>
            <person name="Birren B."/>
        </authorList>
    </citation>
    <scope>NUCLEOTIDE SEQUENCE [LARGE SCALE GENOMIC DNA]</scope>
    <source>
        <strain evidence="3">ATCC 64411 / 73-15</strain>
    </source>
</reference>
<evidence type="ECO:0000313" key="1">
    <source>
        <dbReference type="EMBL" id="KLU82822.1"/>
    </source>
</evidence>
<protein>
    <submittedName>
        <fullName evidence="1 2">Uncharacterized protein</fullName>
    </submittedName>
</protein>
<keyword evidence="3" id="KW-1185">Reference proteome</keyword>
<dbReference type="OMA" id="VESWVDV"/>
<reference evidence="1" key="2">
    <citation type="submission" date="2010-05" db="EMBL/GenBank/DDBJ databases">
        <title>The Genome Sequence of Magnaporthe poae strain ATCC 64411.</title>
        <authorList>
            <consortium name="The Broad Institute Genome Sequencing Platform"/>
            <consortium name="Broad Institute Genome Sequencing Center for Infectious Disease"/>
            <person name="Ma L.-J."/>
            <person name="Dead R."/>
            <person name="Young S."/>
            <person name="Zeng Q."/>
            <person name="Koehrsen M."/>
            <person name="Alvarado L."/>
            <person name="Berlin A."/>
            <person name="Chapman S.B."/>
            <person name="Chen Z."/>
            <person name="Freedman E."/>
            <person name="Gellesch M."/>
            <person name="Goldberg J."/>
            <person name="Griggs A."/>
            <person name="Gujja S."/>
            <person name="Heilman E.R."/>
            <person name="Heiman D."/>
            <person name="Hepburn T."/>
            <person name="Howarth C."/>
            <person name="Jen D."/>
            <person name="Larson L."/>
            <person name="Mehta T."/>
            <person name="Neiman D."/>
            <person name="Pearson M."/>
            <person name="Roberts A."/>
            <person name="Saif S."/>
            <person name="Shea T."/>
            <person name="Shenoy N."/>
            <person name="Sisk P."/>
            <person name="Stolte C."/>
            <person name="Sykes S."/>
            <person name="Walk T."/>
            <person name="White J."/>
            <person name="Yandava C."/>
            <person name="Haas B."/>
            <person name="Nusbaum C."/>
            <person name="Birren B."/>
        </authorList>
    </citation>
    <scope>NUCLEOTIDE SEQUENCE</scope>
    <source>
        <strain evidence="1">ATCC 64411</strain>
    </source>
</reference>
<dbReference type="Proteomes" id="UP000011715">
    <property type="component" value="Unassembled WGS sequence"/>
</dbReference>
<accession>A0A0C4DPW1</accession>
<dbReference type="EnsemblFungi" id="MAPG_01890T0">
    <property type="protein sequence ID" value="MAPG_01890T0"/>
    <property type="gene ID" value="MAPG_01890"/>
</dbReference>
<evidence type="ECO:0000313" key="3">
    <source>
        <dbReference type="Proteomes" id="UP000011715"/>
    </source>
</evidence>
<proteinExistence type="predicted"/>
<reference evidence="1" key="3">
    <citation type="submission" date="2011-03" db="EMBL/GenBank/DDBJ databases">
        <title>Annotation of Magnaporthe poae ATCC 64411.</title>
        <authorList>
            <person name="Ma L.-J."/>
            <person name="Dead R."/>
            <person name="Young S.K."/>
            <person name="Zeng Q."/>
            <person name="Gargeya S."/>
            <person name="Fitzgerald M."/>
            <person name="Haas B."/>
            <person name="Abouelleil A."/>
            <person name="Alvarado L."/>
            <person name="Arachchi H.M."/>
            <person name="Berlin A."/>
            <person name="Brown A."/>
            <person name="Chapman S.B."/>
            <person name="Chen Z."/>
            <person name="Dunbar C."/>
            <person name="Freedman E."/>
            <person name="Gearin G."/>
            <person name="Gellesch M."/>
            <person name="Goldberg J."/>
            <person name="Griggs A."/>
            <person name="Gujja S."/>
            <person name="Heiman D."/>
            <person name="Howarth C."/>
            <person name="Larson L."/>
            <person name="Lui A."/>
            <person name="MacDonald P.J.P."/>
            <person name="Mehta T."/>
            <person name="Montmayeur A."/>
            <person name="Murphy C."/>
            <person name="Neiman D."/>
            <person name="Pearson M."/>
            <person name="Priest M."/>
            <person name="Roberts A."/>
            <person name="Saif S."/>
            <person name="Shea T."/>
            <person name="Shenoy N."/>
            <person name="Sisk P."/>
            <person name="Stolte C."/>
            <person name="Sykes S."/>
            <person name="Yandava C."/>
            <person name="Wortman J."/>
            <person name="Nusbaum C."/>
            <person name="Birren B."/>
        </authorList>
    </citation>
    <scope>NUCLEOTIDE SEQUENCE</scope>
    <source>
        <strain evidence="1">ATCC 64411</strain>
    </source>
</reference>
<dbReference type="eggNOG" id="ENOG502S3UC">
    <property type="taxonomic scope" value="Eukaryota"/>
</dbReference>
<reference evidence="2" key="4">
    <citation type="journal article" date="2015" name="G3 (Bethesda)">
        <title>Genome sequences of three phytopathogenic species of the Magnaporthaceae family of fungi.</title>
        <authorList>
            <person name="Okagaki L.H."/>
            <person name="Nunes C.C."/>
            <person name="Sailsbery J."/>
            <person name="Clay B."/>
            <person name="Brown D."/>
            <person name="John T."/>
            <person name="Oh Y."/>
            <person name="Young N."/>
            <person name="Fitzgerald M."/>
            <person name="Haas B.J."/>
            <person name="Zeng Q."/>
            <person name="Young S."/>
            <person name="Adiconis X."/>
            <person name="Fan L."/>
            <person name="Levin J.Z."/>
            <person name="Mitchell T.K."/>
            <person name="Okubara P.A."/>
            <person name="Farman M.L."/>
            <person name="Kohn L.M."/>
            <person name="Birren B."/>
            <person name="Ma L.-J."/>
            <person name="Dean R.A."/>
        </authorList>
    </citation>
    <scope>NUCLEOTIDE SEQUENCE</scope>
    <source>
        <strain evidence="2">ATCC 64411 / 73-15</strain>
    </source>
</reference>
<dbReference type="OrthoDB" id="432412at2759"/>
<name>A0A0C4DPW1_MAGP6</name>
<dbReference type="STRING" id="644358.A0A0C4DPW1"/>
<sequence length="126" mass="14575">MSRAQLQLFNALIRTHHITSRKKVQRLRKAADDQGLRFVLLRSGGSPGIMYAEASREEPLRDWVEAVQALRYKDYRCVCKPTPFFLPEAPADVPVGFREVASVADFGREMERRGLTEWWRMGMGYE</sequence>
<dbReference type="VEuPathDB" id="FungiDB:MAPG_01890"/>
<organism evidence="2 3">
    <name type="scientific">Magnaporthiopsis poae (strain ATCC 64411 / 73-15)</name>
    <name type="common">Kentucky bluegrass fungus</name>
    <name type="synonym">Magnaporthe poae</name>
    <dbReference type="NCBI Taxonomy" id="644358"/>
    <lineage>
        <taxon>Eukaryota</taxon>
        <taxon>Fungi</taxon>
        <taxon>Dikarya</taxon>
        <taxon>Ascomycota</taxon>
        <taxon>Pezizomycotina</taxon>
        <taxon>Sordariomycetes</taxon>
        <taxon>Sordariomycetidae</taxon>
        <taxon>Magnaporthales</taxon>
        <taxon>Magnaporthaceae</taxon>
        <taxon>Magnaporthiopsis</taxon>
    </lineage>
</organism>
<evidence type="ECO:0000313" key="2">
    <source>
        <dbReference type="EnsemblFungi" id="MAPG_01890T0"/>
    </source>
</evidence>
<dbReference type="EMBL" id="ADBL01000469">
    <property type="status" value="NOT_ANNOTATED_CDS"/>
    <property type="molecule type" value="Genomic_DNA"/>
</dbReference>
<reference evidence="2" key="5">
    <citation type="submission" date="2015-06" db="UniProtKB">
        <authorList>
            <consortium name="EnsemblFungi"/>
        </authorList>
    </citation>
    <scope>IDENTIFICATION</scope>
    <source>
        <strain evidence="2">ATCC 64411</strain>
    </source>
</reference>
<gene>
    <name evidence="1" type="ORF">MAPG_01890</name>
</gene>
<dbReference type="EMBL" id="GL876966">
    <property type="protein sequence ID" value="KLU82822.1"/>
    <property type="molecule type" value="Genomic_DNA"/>
</dbReference>
<dbReference type="AlphaFoldDB" id="A0A0C4DPW1"/>